<accession>A0A1W1ZGV8</accession>
<evidence type="ECO:0000313" key="1">
    <source>
        <dbReference type="EMBL" id="SMC47775.1"/>
    </source>
</evidence>
<evidence type="ECO:0000313" key="2">
    <source>
        <dbReference type="Proteomes" id="UP000192418"/>
    </source>
</evidence>
<dbReference type="AlphaFoldDB" id="A0A1W1ZGV8"/>
<dbReference type="OrthoDB" id="5421632at2"/>
<dbReference type="Proteomes" id="UP000192418">
    <property type="component" value="Unassembled WGS sequence"/>
</dbReference>
<dbReference type="RefSeq" id="WP_084066952.1">
    <property type="nucleotide sequence ID" value="NZ_FWXY01000002.1"/>
</dbReference>
<reference evidence="1 2" key="1">
    <citation type="submission" date="2017-04" db="EMBL/GenBank/DDBJ databases">
        <authorList>
            <person name="Afonso C.L."/>
            <person name="Miller P.J."/>
            <person name="Scott M.A."/>
            <person name="Spackman E."/>
            <person name="Goraichik I."/>
            <person name="Dimitrov K.M."/>
            <person name="Suarez D.L."/>
            <person name="Swayne D.E."/>
        </authorList>
    </citation>
    <scope>NUCLEOTIDE SEQUENCE [LARGE SCALE GENOMIC DNA]</scope>
    <source>
        <strain evidence="1 2">DSM 3385</strain>
    </source>
</reference>
<sequence length="61" mass="7078">MQNYIKRDKFDFELGYLTKSPCICCQNQDKMPHCQDKCPQLDKIRTLLARGISTQAKGLEN</sequence>
<dbReference type="EMBL" id="FWXY01000002">
    <property type="protein sequence ID" value="SMC47775.1"/>
    <property type="molecule type" value="Genomic_DNA"/>
</dbReference>
<gene>
    <name evidence="1" type="ORF">SAMN02746065_102300</name>
</gene>
<protein>
    <submittedName>
        <fullName evidence="1">Uncharacterized protein</fullName>
    </submittedName>
</protein>
<name>A0A1W1ZGV8_9BACT</name>
<proteinExistence type="predicted"/>
<organism evidence="1 2">
    <name type="scientific">Desulfocicer vacuolatum DSM 3385</name>
    <dbReference type="NCBI Taxonomy" id="1121400"/>
    <lineage>
        <taxon>Bacteria</taxon>
        <taxon>Pseudomonadati</taxon>
        <taxon>Thermodesulfobacteriota</taxon>
        <taxon>Desulfobacteria</taxon>
        <taxon>Desulfobacterales</taxon>
        <taxon>Desulfobacteraceae</taxon>
        <taxon>Desulfocicer</taxon>
    </lineage>
</organism>
<keyword evidence="2" id="KW-1185">Reference proteome</keyword>